<comment type="caution">
    <text evidence="1">The sequence shown here is derived from an EMBL/GenBank/DDBJ whole genome shotgun (WGS) entry which is preliminary data.</text>
</comment>
<protein>
    <submittedName>
        <fullName evidence="1">Uncharacterized protein</fullName>
    </submittedName>
</protein>
<gene>
    <name evidence="1" type="ORF">EVA_14138</name>
</gene>
<dbReference type="EMBL" id="AMCI01004607">
    <property type="protein sequence ID" value="EJW97754.1"/>
    <property type="molecule type" value="Genomic_DNA"/>
</dbReference>
<organism evidence="1">
    <name type="scientific">gut metagenome</name>
    <dbReference type="NCBI Taxonomy" id="749906"/>
    <lineage>
        <taxon>unclassified sequences</taxon>
        <taxon>metagenomes</taxon>
        <taxon>organismal metagenomes</taxon>
    </lineage>
</organism>
<name>J9GEG2_9ZZZZ</name>
<sequence>MSLFFRQFIHVVVPLVFVQDKVTIYFVSHPVFYRTSGNLLH</sequence>
<proteinExistence type="predicted"/>
<accession>J9GEG2</accession>
<evidence type="ECO:0000313" key="1">
    <source>
        <dbReference type="EMBL" id="EJW97754.1"/>
    </source>
</evidence>
<reference evidence="1" key="1">
    <citation type="journal article" date="2012" name="PLoS ONE">
        <title>Gene sets for utilization of primary and secondary nutrition supplies in the distal gut of endangered iberian lynx.</title>
        <authorList>
            <person name="Alcaide M."/>
            <person name="Messina E."/>
            <person name="Richter M."/>
            <person name="Bargiela R."/>
            <person name="Peplies J."/>
            <person name="Huws S.A."/>
            <person name="Newbold C.J."/>
            <person name="Golyshin P.N."/>
            <person name="Simon M.A."/>
            <person name="Lopez G."/>
            <person name="Yakimov M.M."/>
            <person name="Ferrer M."/>
        </authorList>
    </citation>
    <scope>NUCLEOTIDE SEQUENCE</scope>
</reference>
<dbReference type="AlphaFoldDB" id="J9GEG2"/>